<reference evidence="2" key="1">
    <citation type="journal article" date="2022" name="bioRxiv">
        <title>Sequencing and chromosome-scale assembly of the giantPleurodeles waltlgenome.</title>
        <authorList>
            <person name="Brown T."/>
            <person name="Elewa A."/>
            <person name="Iarovenko S."/>
            <person name="Subramanian E."/>
            <person name="Araus A.J."/>
            <person name="Petzold A."/>
            <person name="Susuki M."/>
            <person name="Suzuki K.-i.T."/>
            <person name="Hayashi T."/>
            <person name="Toyoda A."/>
            <person name="Oliveira C."/>
            <person name="Osipova E."/>
            <person name="Leigh N.D."/>
            <person name="Simon A."/>
            <person name="Yun M.H."/>
        </authorList>
    </citation>
    <scope>NUCLEOTIDE SEQUENCE</scope>
    <source>
        <strain evidence="2">20211129_DDA</strain>
        <tissue evidence="2">Liver</tissue>
    </source>
</reference>
<protein>
    <submittedName>
        <fullName evidence="2">Uncharacterized protein</fullName>
    </submittedName>
</protein>
<proteinExistence type="predicted"/>
<name>A0AAV7MPE6_PLEWA</name>
<evidence type="ECO:0000313" key="2">
    <source>
        <dbReference type="EMBL" id="KAJ1102898.1"/>
    </source>
</evidence>
<keyword evidence="3" id="KW-1185">Reference proteome</keyword>
<sequence length="146" mass="16663">MDAALQIRYLVAWHAGCCLETIKRHSARLLFIIQRGTAHACQCERQLLLSSERGNRHPLSRGTTRACGRQPARAGTSVDRSQKQTKEVLEGSECHQKENRRSTCGKMEWEERQREEDEARVYMVHPPQKNLPPVCLLGKQTDLELG</sequence>
<organism evidence="2 3">
    <name type="scientific">Pleurodeles waltl</name>
    <name type="common">Iberian ribbed newt</name>
    <dbReference type="NCBI Taxonomy" id="8319"/>
    <lineage>
        <taxon>Eukaryota</taxon>
        <taxon>Metazoa</taxon>
        <taxon>Chordata</taxon>
        <taxon>Craniata</taxon>
        <taxon>Vertebrata</taxon>
        <taxon>Euteleostomi</taxon>
        <taxon>Amphibia</taxon>
        <taxon>Batrachia</taxon>
        <taxon>Caudata</taxon>
        <taxon>Salamandroidea</taxon>
        <taxon>Salamandridae</taxon>
        <taxon>Pleurodelinae</taxon>
        <taxon>Pleurodeles</taxon>
    </lineage>
</organism>
<feature type="compositionally biased region" description="Basic and acidic residues" evidence="1">
    <location>
        <begin position="80"/>
        <end position="92"/>
    </location>
</feature>
<evidence type="ECO:0000256" key="1">
    <source>
        <dbReference type="SAM" id="MobiDB-lite"/>
    </source>
</evidence>
<accession>A0AAV7MPE6</accession>
<feature type="region of interest" description="Disordered" evidence="1">
    <location>
        <begin position="54"/>
        <end position="92"/>
    </location>
</feature>
<comment type="caution">
    <text evidence="2">The sequence shown here is derived from an EMBL/GenBank/DDBJ whole genome shotgun (WGS) entry which is preliminary data.</text>
</comment>
<gene>
    <name evidence="2" type="ORF">NDU88_000338</name>
</gene>
<evidence type="ECO:0000313" key="3">
    <source>
        <dbReference type="Proteomes" id="UP001066276"/>
    </source>
</evidence>
<dbReference type="EMBL" id="JANPWB010000013">
    <property type="protein sequence ID" value="KAJ1102898.1"/>
    <property type="molecule type" value="Genomic_DNA"/>
</dbReference>
<dbReference type="Proteomes" id="UP001066276">
    <property type="component" value="Chromosome 9"/>
</dbReference>
<dbReference type="AlphaFoldDB" id="A0AAV7MPE6"/>